<proteinExistence type="predicted"/>
<accession>A0ABV8PW65</accession>
<dbReference type="EMBL" id="JBHSDC010000022">
    <property type="protein sequence ID" value="MFC4232374.1"/>
    <property type="molecule type" value="Genomic_DNA"/>
</dbReference>
<evidence type="ECO:0000256" key="1">
    <source>
        <dbReference type="SAM" id="Phobius"/>
    </source>
</evidence>
<name>A0ABV8PW65_9BACT</name>
<keyword evidence="1" id="KW-0812">Transmembrane</keyword>
<dbReference type="Proteomes" id="UP001595906">
    <property type="component" value="Unassembled WGS sequence"/>
</dbReference>
<keyword evidence="1" id="KW-0472">Membrane</keyword>
<dbReference type="RefSeq" id="WP_379014202.1">
    <property type="nucleotide sequence ID" value="NZ_JBHSDC010000022.1"/>
</dbReference>
<reference evidence="3" key="1">
    <citation type="journal article" date="2019" name="Int. J. Syst. Evol. Microbiol.">
        <title>The Global Catalogue of Microorganisms (GCM) 10K type strain sequencing project: providing services to taxonomists for standard genome sequencing and annotation.</title>
        <authorList>
            <consortium name="The Broad Institute Genomics Platform"/>
            <consortium name="The Broad Institute Genome Sequencing Center for Infectious Disease"/>
            <person name="Wu L."/>
            <person name="Ma J."/>
        </authorList>
    </citation>
    <scope>NUCLEOTIDE SEQUENCE [LARGE SCALE GENOMIC DNA]</scope>
    <source>
        <strain evidence="3">CECT 8010</strain>
    </source>
</reference>
<feature type="transmembrane region" description="Helical" evidence="1">
    <location>
        <begin position="6"/>
        <end position="24"/>
    </location>
</feature>
<gene>
    <name evidence="2" type="ORF">ACFOW1_10760</name>
</gene>
<protein>
    <submittedName>
        <fullName evidence="2">DUF6702 family protein</fullName>
    </submittedName>
</protein>
<dbReference type="InterPro" id="IPR046525">
    <property type="entry name" value="DUF6702"/>
</dbReference>
<keyword evidence="1" id="KW-1133">Transmembrane helix</keyword>
<dbReference type="Pfam" id="PF20420">
    <property type="entry name" value="DUF6702"/>
    <property type="match status" value="1"/>
</dbReference>
<evidence type="ECO:0000313" key="3">
    <source>
        <dbReference type="Proteomes" id="UP001595906"/>
    </source>
</evidence>
<keyword evidence="3" id="KW-1185">Reference proteome</keyword>
<sequence>MANILVRWLITTAIFFHPFFVSVIQIDQNTKEKSLEISVRIFAEDLEATLKKFGNTTKLDLQHPSDKAAVDKLVNAYMQNKLQLKVDGKPVTMHYIGYEQRLESIWVYLEVENVTSLKKLDINCNLLYEFEQKQANIIHLKAAAGDKSFKLDNPKTTTSFEF</sequence>
<comment type="caution">
    <text evidence="2">The sequence shown here is derived from an EMBL/GenBank/DDBJ whole genome shotgun (WGS) entry which is preliminary data.</text>
</comment>
<organism evidence="2 3">
    <name type="scientific">Parasediminibacterium paludis</name>
    <dbReference type="NCBI Taxonomy" id="908966"/>
    <lineage>
        <taxon>Bacteria</taxon>
        <taxon>Pseudomonadati</taxon>
        <taxon>Bacteroidota</taxon>
        <taxon>Chitinophagia</taxon>
        <taxon>Chitinophagales</taxon>
        <taxon>Chitinophagaceae</taxon>
        <taxon>Parasediminibacterium</taxon>
    </lineage>
</organism>
<evidence type="ECO:0000313" key="2">
    <source>
        <dbReference type="EMBL" id="MFC4232374.1"/>
    </source>
</evidence>